<name>A0A645DYG6_9ZZZZ</name>
<proteinExistence type="predicted"/>
<dbReference type="AlphaFoldDB" id="A0A645DYG6"/>
<evidence type="ECO:0000313" key="1">
    <source>
        <dbReference type="EMBL" id="MPM94386.1"/>
    </source>
</evidence>
<dbReference type="EMBL" id="VSSQ01041035">
    <property type="protein sequence ID" value="MPM94386.1"/>
    <property type="molecule type" value="Genomic_DNA"/>
</dbReference>
<organism evidence="1">
    <name type="scientific">bioreactor metagenome</name>
    <dbReference type="NCBI Taxonomy" id="1076179"/>
    <lineage>
        <taxon>unclassified sequences</taxon>
        <taxon>metagenomes</taxon>
        <taxon>ecological metagenomes</taxon>
    </lineage>
</organism>
<gene>
    <name evidence="1" type="ORF">SDC9_141532</name>
</gene>
<accession>A0A645DYG6</accession>
<sequence length="135" mass="15825">MITVLDSIIDFEAQCDYYSPNLVYSIGLKCEGKDTINIQIGSLGYDIMKSKAHLGCFVYRGHLFVVSGRYLDKVLFYKTDERKIIEYYKSKGNIGNNQRNKIILDIIEDDSFSFWIYKYINGNMVFLNRYDTYCK</sequence>
<protein>
    <submittedName>
        <fullName evidence="1">Uncharacterized protein</fullName>
    </submittedName>
</protein>
<reference evidence="1" key="1">
    <citation type="submission" date="2019-08" db="EMBL/GenBank/DDBJ databases">
        <authorList>
            <person name="Kucharzyk K."/>
            <person name="Murdoch R.W."/>
            <person name="Higgins S."/>
            <person name="Loffler F."/>
        </authorList>
    </citation>
    <scope>NUCLEOTIDE SEQUENCE</scope>
</reference>
<comment type="caution">
    <text evidence="1">The sequence shown here is derived from an EMBL/GenBank/DDBJ whole genome shotgun (WGS) entry which is preliminary data.</text>
</comment>